<feature type="domain" description="SLH" evidence="3">
    <location>
        <begin position="1786"/>
        <end position="1849"/>
    </location>
</feature>
<dbReference type="Gene3D" id="2.160.20.10">
    <property type="entry name" value="Single-stranded right-handed beta-helix, Pectin lyase-like"/>
    <property type="match status" value="1"/>
</dbReference>
<dbReference type="InterPro" id="IPR013320">
    <property type="entry name" value="ConA-like_dom_sf"/>
</dbReference>
<dbReference type="STRING" id="588581.Cpap_1829"/>
<gene>
    <name evidence="4" type="ORF">Cpap_1829</name>
</gene>
<evidence type="ECO:0000313" key="4">
    <source>
        <dbReference type="EMBL" id="EGD47635.1"/>
    </source>
</evidence>
<organism evidence="4 5">
    <name type="scientific">Ruminiclostridium papyrosolvens DSM 2782</name>
    <dbReference type="NCBI Taxonomy" id="588581"/>
    <lineage>
        <taxon>Bacteria</taxon>
        <taxon>Bacillati</taxon>
        <taxon>Bacillota</taxon>
        <taxon>Clostridia</taxon>
        <taxon>Eubacteriales</taxon>
        <taxon>Oscillospiraceae</taxon>
        <taxon>Ruminiclostridium</taxon>
    </lineage>
</organism>
<sequence length="1967" mass="212048">MRARKRALSWIVTVIMVITMLPLPQATVMADSATATTIYVATNGDDAAGDGTEVKPYKTIAKAKEVVRTLPKTGGDIVVQIADGFYPNDETLVFDKDDSGSNDCTIRYEAAPGAKPVISGGEMLAKGVWTEAAGLTQAGSLKVYKTTLNRSEKLRAIYVNDKRANMTVSPTITSANRTTTGVPTVSFDGTNNPWAWQNGSEIKGAIVFGTGSGLTLNTKNPQNIEAESLGGARWARPFVCFASAEKAPSASNMSDGTMLRFQMPYAAISQSLGNNTQYNPNNDQVIRNAFEFLDKRGDFYFDQAESTLYYIPLEGEDINTADVVIPKLETVVDIRGIPVGDRLNPVANSDDGRVKNITFNGLTFAHTDYKLYELTGTYKYSDKTDPETTSSRGFASVQGCIVNKVYFPSYINWHETFYRGYDIPPAAVMVNAARNIKVLNGEIGFTGFNGVHLENDVKDCEVTGNYIVDTLSSGVVVGHPQHIYENDKKDINESSDAGIKSWSGIDKEKYQAGTEAVPTNINITNNFLYRNCYGFPGANSFTSFYTTNMNVLHNYIYDSTYGAMSIGWGWCEYDGFGYTAQGTNKTGGPYAGTSEDSKARSSEISTTSRNNHINYNRVEECCTLVNDSGAIYSLGRQGDPGDLPDGGTWDTVNNLTSSPVTDPKSNWYPDNWINYTEMNYNFLDPNRTNRPQSSNNWTNGFHPDEGSTFIKMNYNVVQSKLSYAPGRSRLFEFNNWKRKSDMTAIGGYVDGDNDQNGGPRITANNYKSVDRIWPVAGNKIVLDSGLTDEYTHMIPKSLIDDTEYELASNVVMGKGETLNRRGLLKAEDTVWLAPAGTTVFTEGTNMTKAAGNAKTIDAPSVAGEYKLYIVYGDGVTPIATSKYTVYVDTSASAVNVEDGKTYEVSAVRPLKLTLGEGYTYTLDGKSVADGYEISTEGSWTLVLGTQTQPNFKTIKFTTTVSEANKLLQANISVAPGGTVRFAYDLNDATKEIWLSSSSDGNFIESDKETKTTGDKLGMIAPKTAGPYVIFVRSKDGKVLSQSHAAVTVRDMTPADIPKNGLDLWLKADEGVQTDSSGNVTGWTNMGGVNAKLVPADVTSSDGDGLGQPSGNPTLKKDVYDYVDFAATSRPLKFADFKNYNGKTQMTIFTLLSPTNTANSSSDQNGVVYFGLNETDGSWAGNDGWSGINLGVGTNRVNLRFGNANGDIQGGGQSISATISGLTSVRAQLDGSNRDVYVNSNRIGGGTNATALAGNRSDLGIGYSMAAKTPYRFLGGVAQVLIYDRVLTADEIAKVEAYFTKYKAGNGGVANAVVPTVDKTLLNALIKNVSNQDQEIYTTDSWNAFASALSAAQTASSNTKIGQEAADNSYVALRDAFKALTVKPSGIGTAQYGTPTLGGDNLDPLWAMTDTMPNMKHLTMKDGPTSGTTKVLWDDKNLYVLARVKDPVLNTGSSNVWEQDSIEIFVDETNSKATKYGDGMGQYRINYKNVQSISPDKYKTGVESFAKVVDGGYYIETKIPFKIVTPKADQKIGFDLQINDAGANNNRQDVIMWNDESGQSYTNGSKWGVVTLVKKTTPPAGGNTTTPTPTTTGNVVVKDGVVTAQPKVEKGVASVEVPKDALDKAFATSSTAKVVVTAAQGAKEYVQTLPVSSLQSADSKKNIEIVTPVGTAVIPADALKDQAIQQKTVNISLSASDKNQIENRPVIDVDLKAGGNSLSISNPLSPVTVSIDYKPTADELANAEHIVVWSIDSNGKATPVTSGKYDAGSGKVVFEATESGTYAVTYVEKKFEDTFKTKWAEDKIEVLASKGIIGGTSETTFSPQNSITRAEYLTLLMKALGLKSSATVAFDDVKPENYYFNAIATAKMLGITNGTGDNKFNPDQLISRQDMIVLADKALTIAKEMAKNGSSMDLEKFSDNSDISSYAVDSVANFVKSGLISGANGNINAKSNATRAEAAVLIYKIYNK</sequence>
<dbReference type="RefSeq" id="WP_004619590.1">
    <property type="nucleotide sequence ID" value="NZ_ACXX02000007.1"/>
</dbReference>
<dbReference type="InterPro" id="IPR011050">
    <property type="entry name" value="Pectin_lyase_fold/virulence"/>
</dbReference>
<dbReference type="OrthoDB" id="9808066at2"/>
<dbReference type="SUPFAM" id="SSF49899">
    <property type="entry name" value="Concanavalin A-like lectins/glucanases"/>
    <property type="match status" value="1"/>
</dbReference>
<feature type="domain" description="SLH" evidence="3">
    <location>
        <begin position="1913"/>
        <end position="1967"/>
    </location>
</feature>
<feature type="signal peptide" evidence="2">
    <location>
        <begin position="1"/>
        <end position="26"/>
    </location>
</feature>
<dbReference type="EMBL" id="ACXX02000007">
    <property type="protein sequence ID" value="EGD47635.1"/>
    <property type="molecule type" value="Genomic_DNA"/>
</dbReference>
<evidence type="ECO:0000313" key="5">
    <source>
        <dbReference type="Proteomes" id="UP000003860"/>
    </source>
</evidence>
<dbReference type="Pfam" id="PF06452">
    <property type="entry name" value="CBM9_1"/>
    <property type="match status" value="1"/>
</dbReference>
<evidence type="ECO:0000259" key="3">
    <source>
        <dbReference type="PROSITE" id="PS51272"/>
    </source>
</evidence>
<dbReference type="eggNOG" id="COG4733">
    <property type="taxonomic scope" value="Bacteria"/>
</dbReference>
<dbReference type="PANTHER" id="PTHR36453:SF1">
    <property type="entry name" value="RIGHT HANDED BETA HELIX DOMAIN-CONTAINING PROTEIN"/>
    <property type="match status" value="1"/>
</dbReference>
<keyword evidence="5" id="KW-1185">Reference proteome</keyword>
<dbReference type="Gene3D" id="1.20.1270.90">
    <property type="entry name" value="AF1782-like"/>
    <property type="match status" value="1"/>
</dbReference>
<reference evidence="4" key="2">
    <citation type="submission" date="2011-01" db="EMBL/GenBank/DDBJ databases">
        <title>The Non-contiguous Finished genome of Clostridium papyrosolvens.</title>
        <authorList>
            <person name="Lucas S."/>
            <person name="Copeland A."/>
            <person name="Lapidus A."/>
            <person name="Cheng J.-F."/>
            <person name="Goodwin L."/>
            <person name="Pitluck S."/>
            <person name="Misra M."/>
            <person name="Chertkov O."/>
            <person name="Detter J.C."/>
            <person name="Han C."/>
            <person name="Tapia R."/>
            <person name="Land M."/>
            <person name="Hauser L."/>
            <person name="Kyrpides N."/>
            <person name="Ivanova N."/>
            <person name="Pagani I."/>
            <person name="Mouttaki H."/>
            <person name="He Z."/>
            <person name="Zhou J."/>
            <person name="Hemme C.L."/>
            <person name="Woyke T."/>
        </authorList>
    </citation>
    <scope>NUCLEOTIDE SEQUENCE [LARGE SCALE GENOMIC DNA]</scope>
    <source>
        <strain evidence="4">DSM 2782</strain>
    </source>
</reference>
<dbReference type="Gene3D" id="2.60.40.1190">
    <property type="match status" value="1"/>
</dbReference>
<feature type="chain" id="PRO_5039133601" evidence="2">
    <location>
        <begin position="27"/>
        <end position="1967"/>
    </location>
</feature>
<dbReference type="SUPFAM" id="SSF51126">
    <property type="entry name" value="Pectin lyase-like"/>
    <property type="match status" value="1"/>
</dbReference>
<dbReference type="PROSITE" id="PS51272">
    <property type="entry name" value="SLH"/>
    <property type="match status" value="3"/>
</dbReference>
<dbReference type="Pfam" id="PF00395">
    <property type="entry name" value="SLH"/>
    <property type="match status" value="3"/>
</dbReference>
<dbReference type="InterPro" id="IPR012334">
    <property type="entry name" value="Pectin_lyas_fold"/>
</dbReference>
<keyword evidence="2" id="KW-0732">Signal</keyword>
<dbReference type="InterPro" id="IPR001119">
    <property type="entry name" value="SLH_dom"/>
</dbReference>
<dbReference type="SUPFAM" id="SSF49344">
    <property type="entry name" value="CBD9-like"/>
    <property type="match status" value="1"/>
</dbReference>
<dbReference type="Proteomes" id="UP000003860">
    <property type="component" value="Unassembled WGS sequence"/>
</dbReference>
<dbReference type="GO" id="GO:0030246">
    <property type="term" value="F:carbohydrate binding"/>
    <property type="evidence" value="ECO:0007669"/>
    <property type="project" value="InterPro"/>
</dbReference>
<reference evidence="4" key="1">
    <citation type="submission" date="2009-07" db="EMBL/GenBank/DDBJ databases">
        <authorList>
            <consortium name="US DOE Joint Genome Institute (JGI-PGF)"/>
            <person name="Lucas S."/>
            <person name="Copeland A."/>
            <person name="Lapidus A."/>
            <person name="Glavina del Rio T."/>
            <person name="Tice H."/>
            <person name="Bruce D."/>
            <person name="Goodwin L."/>
            <person name="Pitluck S."/>
            <person name="Larimer F."/>
            <person name="Land M.L."/>
            <person name="Mouttaki H."/>
            <person name="He Z."/>
            <person name="Zhou J."/>
            <person name="Hemme C.L."/>
        </authorList>
    </citation>
    <scope>NUCLEOTIDE SEQUENCE [LARGE SCALE GENOMIC DNA]</scope>
    <source>
        <strain evidence="4">DSM 2782</strain>
    </source>
</reference>
<dbReference type="InterPro" id="IPR010502">
    <property type="entry name" value="Carb-bd_dom_fam9"/>
</dbReference>
<dbReference type="GO" id="GO:0004553">
    <property type="term" value="F:hydrolase activity, hydrolyzing O-glycosyl compounds"/>
    <property type="evidence" value="ECO:0007669"/>
    <property type="project" value="InterPro"/>
</dbReference>
<dbReference type="Gene3D" id="2.60.120.200">
    <property type="match status" value="1"/>
</dbReference>
<accession>F1TDJ7</accession>
<evidence type="ECO:0000256" key="2">
    <source>
        <dbReference type="SAM" id="SignalP"/>
    </source>
</evidence>
<dbReference type="CDD" id="cd00005">
    <property type="entry name" value="CBM9_like_1"/>
    <property type="match status" value="1"/>
</dbReference>
<dbReference type="eggNOG" id="COG3693">
    <property type="taxonomic scope" value="Bacteria"/>
</dbReference>
<feature type="domain" description="SLH" evidence="3">
    <location>
        <begin position="1850"/>
        <end position="1908"/>
    </location>
</feature>
<protein>
    <submittedName>
        <fullName evidence="4">S-layer domain-containing protein</fullName>
    </submittedName>
</protein>
<keyword evidence="1" id="KW-0677">Repeat</keyword>
<dbReference type="GO" id="GO:0016052">
    <property type="term" value="P:carbohydrate catabolic process"/>
    <property type="evidence" value="ECO:0007669"/>
    <property type="project" value="InterPro"/>
</dbReference>
<proteinExistence type="predicted"/>
<name>F1TDJ7_9FIRM</name>
<comment type="caution">
    <text evidence="4">The sequence shown here is derived from an EMBL/GenBank/DDBJ whole genome shotgun (WGS) entry which is preliminary data.</text>
</comment>
<dbReference type="Pfam" id="PF13385">
    <property type="entry name" value="Laminin_G_3"/>
    <property type="match status" value="1"/>
</dbReference>
<evidence type="ECO:0000256" key="1">
    <source>
        <dbReference type="ARBA" id="ARBA00022737"/>
    </source>
</evidence>
<dbReference type="PANTHER" id="PTHR36453">
    <property type="entry name" value="SECRETED PROTEIN-RELATED"/>
    <property type="match status" value="1"/>
</dbReference>